<keyword evidence="2" id="KW-1185">Reference proteome</keyword>
<proteinExistence type="predicted"/>
<dbReference type="Pfam" id="PF06475">
    <property type="entry name" value="Glycolipid_bind"/>
    <property type="match status" value="1"/>
</dbReference>
<dbReference type="EMBL" id="WHSB02000019">
    <property type="protein sequence ID" value="MCQ4634379.1"/>
    <property type="molecule type" value="Genomic_DNA"/>
</dbReference>
<accession>A0ABT1RGQ1</accession>
<dbReference type="SUPFAM" id="SSF159275">
    <property type="entry name" value="PA1994-like"/>
    <property type="match status" value="1"/>
</dbReference>
<dbReference type="RefSeq" id="WP_256120974.1">
    <property type="nucleotide sequence ID" value="NZ_WHSB02000019.1"/>
</dbReference>
<dbReference type="InterPro" id="IPR009467">
    <property type="entry name" value="Glycolipid-bd_prot_put"/>
</dbReference>
<name>A0ABT1RGQ1_9HYPH</name>
<reference evidence="1" key="1">
    <citation type="submission" date="2021-07" db="EMBL/GenBank/DDBJ databases">
        <title>Shinella sp. nov., a novel member of the genus Shinella from water.</title>
        <authorList>
            <person name="Deng Y."/>
        </authorList>
    </citation>
    <scope>NUCLEOTIDE SEQUENCE</scope>
    <source>
        <strain evidence="1">CPCC 100929</strain>
    </source>
</reference>
<evidence type="ECO:0000313" key="2">
    <source>
        <dbReference type="Proteomes" id="UP000996601"/>
    </source>
</evidence>
<sequence>MFPPLTLKTVRWRPLEGEGLEHLTVRAIDGGIRVESAVIGEREPSIPYGVHYRVDLDAAWHVRSFLVEVTTGQRIAMTSDGQGHWRSEDGTPLPAFDGCIDIDLAGSPFTNTLPIRRLNLAKGEKSPLLTMVYVPFDTFEPFPDGQFYTCLAADARYLFEEEDGTFTAELPVDADGFVTDYPTLFARL</sequence>
<organism evidence="1 2">
    <name type="scientific">Shinella lacus</name>
    <dbReference type="NCBI Taxonomy" id="2654216"/>
    <lineage>
        <taxon>Bacteria</taxon>
        <taxon>Pseudomonadati</taxon>
        <taxon>Pseudomonadota</taxon>
        <taxon>Alphaproteobacteria</taxon>
        <taxon>Hyphomicrobiales</taxon>
        <taxon>Rhizobiaceae</taxon>
        <taxon>Shinella</taxon>
    </lineage>
</organism>
<gene>
    <name evidence="1" type="ORF">GB927_030380</name>
</gene>
<dbReference type="Proteomes" id="UP000996601">
    <property type="component" value="Unassembled WGS sequence"/>
</dbReference>
<comment type="caution">
    <text evidence="1">The sequence shown here is derived from an EMBL/GenBank/DDBJ whole genome shotgun (WGS) entry which is preliminary data.</text>
</comment>
<protein>
    <submittedName>
        <fullName evidence="1">Glycolipid-binding domain-containing protein</fullName>
    </submittedName>
</protein>
<evidence type="ECO:0000313" key="1">
    <source>
        <dbReference type="EMBL" id="MCQ4634379.1"/>
    </source>
</evidence>